<dbReference type="Pfam" id="PF20803">
    <property type="entry name" value="PaaX_M"/>
    <property type="match status" value="1"/>
</dbReference>
<proteinExistence type="predicted"/>
<dbReference type="Pfam" id="PF08223">
    <property type="entry name" value="PaaX_C"/>
    <property type="match status" value="1"/>
</dbReference>
<dbReference type="PANTHER" id="PTHR30319:SF1">
    <property type="entry name" value="TRANSCRIPTIONAL REPRESSOR PAAX"/>
    <property type="match status" value="1"/>
</dbReference>
<accession>A0ABP4XG71</accession>
<evidence type="ECO:0000313" key="4">
    <source>
        <dbReference type="EMBL" id="GAA1777098.1"/>
    </source>
</evidence>
<dbReference type="InterPro" id="IPR012906">
    <property type="entry name" value="PaaX-like_N"/>
</dbReference>
<sequence length="281" mass="31410">MTRVKNVPNIEPVPDQDQPQRRPQALMLAFLGEYVLGRRVCVSSGSVIDVLGRAGVSEHATRSTLTRMVGHELLRRQPLGRRMYFGLTERSIRILEEGAERIWQTGAVNQDWDGTWTLLGFSLPGSWQRERHDLRSQLGWAGFGPLQGGLWIAPGAPEVSGIVAGLGLTTQVRVFRATADQVTDVDRLVRDTWDLAGLAVRYEDFLERWDGSPPADPLAAKLGLVTDWLQIIRRDPRLPVRHLPPDWPAVRAQDLFHRLARGLNAGARTVAEKVLDTIPDE</sequence>
<organism evidence="4 5">
    <name type="scientific">Luedemannella helvata</name>
    <dbReference type="NCBI Taxonomy" id="349315"/>
    <lineage>
        <taxon>Bacteria</taxon>
        <taxon>Bacillati</taxon>
        <taxon>Actinomycetota</taxon>
        <taxon>Actinomycetes</taxon>
        <taxon>Micromonosporales</taxon>
        <taxon>Micromonosporaceae</taxon>
        <taxon>Luedemannella</taxon>
    </lineage>
</organism>
<dbReference type="Gene3D" id="3.30.70.2650">
    <property type="match status" value="1"/>
</dbReference>
<dbReference type="InterPro" id="IPR013225">
    <property type="entry name" value="PaaX_C"/>
</dbReference>
<dbReference type="Gene3D" id="1.20.58.1460">
    <property type="match status" value="1"/>
</dbReference>
<dbReference type="InterPro" id="IPR011965">
    <property type="entry name" value="PaaX_trns_reg"/>
</dbReference>
<reference evidence="5" key="1">
    <citation type="journal article" date="2019" name="Int. J. Syst. Evol. Microbiol.">
        <title>The Global Catalogue of Microorganisms (GCM) 10K type strain sequencing project: providing services to taxonomists for standard genome sequencing and annotation.</title>
        <authorList>
            <consortium name="The Broad Institute Genomics Platform"/>
            <consortium name="The Broad Institute Genome Sequencing Center for Infectious Disease"/>
            <person name="Wu L."/>
            <person name="Ma J."/>
        </authorList>
    </citation>
    <scope>NUCLEOTIDE SEQUENCE [LARGE SCALE GENOMIC DNA]</scope>
    <source>
        <strain evidence="5">JCM 13249</strain>
    </source>
</reference>
<feature type="domain" description="Transcriptional repressor PaaX-like central Cas2-like" evidence="3">
    <location>
        <begin position="110"/>
        <end position="188"/>
    </location>
</feature>
<protein>
    <submittedName>
        <fullName evidence="4">PaaX family transcriptional regulator C-terminal domain-containing protein</fullName>
    </submittedName>
</protein>
<dbReference type="Gene3D" id="1.10.10.10">
    <property type="entry name" value="Winged helix-like DNA-binding domain superfamily/Winged helix DNA-binding domain"/>
    <property type="match status" value="1"/>
</dbReference>
<evidence type="ECO:0000259" key="2">
    <source>
        <dbReference type="Pfam" id="PF08223"/>
    </source>
</evidence>
<feature type="domain" description="Transcriptional repressor PaaX-like N-terminal" evidence="1">
    <location>
        <begin position="23"/>
        <end position="90"/>
    </location>
</feature>
<dbReference type="EMBL" id="BAAALS010000052">
    <property type="protein sequence ID" value="GAA1777098.1"/>
    <property type="molecule type" value="Genomic_DNA"/>
</dbReference>
<gene>
    <name evidence="4" type="ORF">GCM10009681_55500</name>
</gene>
<name>A0ABP4XG71_9ACTN</name>
<comment type="caution">
    <text evidence="4">The sequence shown here is derived from an EMBL/GenBank/DDBJ whole genome shotgun (WGS) entry which is preliminary data.</text>
</comment>
<evidence type="ECO:0000259" key="1">
    <source>
        <dbReference type="Pfam" id="PF07848"/>
    </source>
</evidence>
<dbReference type="InterPro" id="IPR036388">
    <property type="entry name" value="WH-like_DNA-bd_sf"/>
</dbReference>
<keyword evidence="5" id="KW-1185">Reference proteome</keyword>
<dbReference type="InterPro" id="IPR048846">
    <property type="entry name" value="PaaX-like_central"/>
</dbReference>
<evidence type="ECO:0000259" key="3">
    <source>
        <dbReference type="Pfam" id="PF20803"/>
    </source>
</evidence>
<dbReference type="PIRSF" id="PIRSF020623">
    <property type="entry name" value="PaaX"/>
    <property type="match status" value="1"/>
</dbReference>
<dbReference type="PANTHER" id="PTHR30319">
    <property type="entry name" value="PHENYLACETIC ACID REGULATOR-RELATED TRANSCRIPTIONAL REPRESSOR"/>
    <property type="match status" value="1"/>
</dbReference>
<feature type="domain" description="Transcriptional repressor PaaX-like C-terminal" evidence="2">
    <location>
        <begin position="193"/>
        <end position="271"/>
    </location>
</feature>
<evidence type="ECO:0000313" key="5">
    <source>
        <dbReference type="Proteomes" id="UP001500655"/>
    </source>
</evidence>
<dbReference type="Proteomes" id="UP001500655">
    <property type="component" value="Unassembled WGS sequence"/>
</dbReference>
<dbReference type="Pfam" id="PF07848">
    <property type="entry name" value="PaaX"/>
    <property type="match status" value="1"/>
</dbReference>